<evidence type="ECO:0000313" key="1">
    <source>
        <dbReference type="EMBL" id="MDI6450961.1"/>
    </source>
</evidence>
<sequence>MVQRHQYVRIVNGLALASILFASVGAHLVHPMFHDELDDPPPVAEVGFGNLRIAATGSEGGPSAEQTDEDECPICRFLKVFRSPTPATATPLAIADTSTIGLAKPGHQVIPQDFLKAASPRGPPALSLYGPLSRTH</sequence>
<comment type="caution">
    <text evidence="1">The sequence shown here is derived from an EMBL/GenBank/DDBJ whole genome shotgun (WGS) entry which is preliminary data.</text>
</comment>
<organism evidence="1 2">
    <name type="scientific">Anaerobaca lacustris</name>
    <dbReference type="NCBI Taxonomy" id="3044600"/>
    <lineage>
        <taxon>Bacteria</taxon>
        <taxon>Pseudomonadati</taxon>
        <taxon>Planctomycetota</taxon>
        <taxon>Phycisphaerae</taxon>
        <taxon>Sedimentisphaerales</taxon>
        <taxon>Anaerobacaceae</taxon>
        <taxon>Anaerobaca</taxon>
    </lineage>
</organism>
<keyword evidence="2" id="KW-1185">Reference proteome</keyword>
<accession>A0AAW6U5X9</accession>
<protein>
    <recommendedName>
        <fullName evidence="3">DUF2946 domain-containing protein</fullName>
    </recommendedName>
</protein>
<evidence type="ECO:0000313" key="2">
    <source>
        <dbReference type="Proteomes" id="UP001431776"/>
    </source>
</evidence>
<reference evidence="1" key="1">
    <citation type="submission" date="2023-05" db="EMBL/GenBank/DDBJ databases">
        <title>Anaerotaeda fermentans gen. nov., sp. nov., a novel anaerobic planctomycete of the new family within the order Sedimentisphaerales isolated from Taman Peninsula, Russia.</title>
        <authorList>
            <person name="Khomyakova M.A."/>
            <person name="Merkel A.Y."/>
            <person name="Slobodkin A.I."/>
        </authorList>
    </citation>
    <scope>NUCLEOTIDE SEQUENCE</scope>
    <source>
        <strain evidence="1">M17dextr</strain>
    </source>
</reference>
<dbReference type="Proteomes" id="UP001431776">
    <property type="component" value="Unassembled WGS sequence"/>
</dbReference>
<name>A0AAW6U5X9_9BACT</name>
<evidence type="ECO:0008006" key="3">
    <source>
        <dbReference type="Google" id="ProtNLM"/>
    </source>
</evidence>
<dbReference type="AlphaFoldDB" id="A0AAW6U5X9"/>
<dbReference type="RefSeq" id="WP_349246368.1">
    <property type="nucleotide sequence ID" value="NZ_JASCXX010000026.1"/>
</dbReference>
<dbReference type="EMBL" id="JASCXX010000026">
    <property type="protein sequence ID" value="MDI6450961.1"/>
    <property type="molecule type" value="Genomic_DNA"/>
</dbReference>
<proteinExistence type="predicted"/>
<gene>
    <name evidence="1" type="ORF">QJ522_18010</name>
</gene>